<dbReference type="HOGENOM" id="CLU_2900449_0_0_10"/>
<dbReference type="Proteomes" id="UP000003805">
    <property type="component" value="Unassembled WGS sequence"/>
</dbReference>
<keyword evidence="2" id="KW-1185">Reference proteome</keyword>
<organism evidence="1 2">
    <name type="scientific">Segatella oris C735</name>
    <dbReference type="NCBI Taxonomy" id="563008"/>
    <lineage>
        <taxon>Bacteria</taxon>
        <taxon>Pseudomonadati</taxon>
        <taxon>Bacteroidota</taxon>
        <taxon>Bacteroidia</taxon>
        <taxon>Bacteroidales</taxon>
        <taxon>Prevotellaceae</taxon>
        <taxon>Segatella</taxon>
    </lineage>
</organism>
<reference evidence="1 2" key="1">
    <citation type="submission" date="2010-02" db="EMBL/GenBank/DDBJ databases">
        <title>The Genome Sequence of Prevotella oris strain C735.</title>
        <authorList>
            <consortium name="The Broad Institute Genome Sequencing Platform"/>
            <person name="Ward D."/>
            <person name="Feldgarden M."/>
            <person name="Earl A."/>
            <person name="Young S.K."/>
            <person name="Zeng Q."/>
            <person name="Koehrsen M."/>
            <person name="Alvarado L."/>
            <person name="Berlin A."/>
            <person name="Bochicchio J."/>
            <person name="Borenstein D."/>
            <person name="Chapman S.B."/>
            <person name="Chen Z."/>
            <person name="Engels R."/>
            <person name="Freedman E."/>
            <person name="Gellesch M."/>
            <person name="Goldberg J."/>
            <person name="Griggs A."/>
            <person name="Gujja S."/>
            <person name="Heilman E."/>
            <person name="Heiman D."/>
            <person name="Hepburn T."/>
            <person name="Howarth C."/>
            <person name="Jen D."/>
            <person name="Larson L."/>
            <person name="Mehta T."/>
            <person name="Park D."/>
            <person name="Pearson M."/>
            <person name="Roberts A."/>
            <person name="Saif S."/>
            <person name="Shea T."/>
            <person name="Shenoy N."/>
            <person name="Sisk P."/>
            <person name="Stolte C."/>
            <person name="Sykes S."/>
            <person name="Thomson T."/>
            <person name="Walk T."/>
            <person name="White J."/>
            <person name="Yandava C."/>
            <person name="Sibley C.D."/>
            <person name="Field T.R."/>
            <person name="Grinwis M."/>
            <person name="Eshaghurshan C.S."/>
            <person name="Surette M.G."/>
            <person name="Haas B."/>
            <person name="Nusbaum C."/>
            <person name="Birren B."/>
        </authorList>
    </citation>
    <scope>NUCLEOTIDE SEQUENCE [LARGE SCALE GENOMIC DNA]</scope>
    <source>
        <strain evidence="1 2">C735</strain>
    </source>
</reference>
<accession>D7NDY2</accession>
<dbReference type="RefSeq" id="WP_004378045.1">
    <property type="nucleotide sequence ID" value="NZ_GL349569.1"/>
</dbReference>
<evidence type="ECO:0000313" key="1">
    <source>
        <dbReference type="EMBL" id="EFI48129.1"/>
    </source>
</evidence>
<sequence length="62" mass="7324">MKHSELNYSFGHFDITYDLPLKIKQTKTNCYAKGWCDLLETKKYQGEKLHKYQVGISMGVMY</sequence>
<protein>
    <submittedName>
        <fullName evidence="1">Uncharacterized protein</fullName>
    </submittedName>
</protein>
<dbReference type="EMBL" id="GL349569">
    <property type="protein sequence ID" value="EFI48129.1"/>
    <property type="molecule type" value="Genomic_DNA"/>
</dbReference>
<gene>
    <name evidence="1" type="ORF">HMPREF0665_01756</name>
</gene>
<proteinExistence type="predicted"/>
<evidence type="ECO:0000313" key="2">
    <source>
        <dbReference type="Proteomes" id="UP000003805"/>
    </source>
</evidence>
<dbReference type="AlphaFoldDB" id="D7NDY2"/>
<name>D7NDY2_9BACT</name>